<proteinExistence type="predicted"/>
<evidence type="ECO:0000313" key="1">
    <source>
        <dbReference type="EMBL" id="RFT15830.1"/>
    </source>
</evidence>
<accession>A0A3E2BM56</accession>
<organism evidence="1 2">
    <name type="scientific">Candidatus Saccharicenans subterraneus</name>
    <dbReference type="NCBI Taxonomy" id="2508984"/>
    <lineage>
        <taxon>Bacteria</taxon>
        <taxon>Candidatus Aminicenantota</taxon>
        <taxon>Candidatus Aminicenantia</taxon>
        <taxon>Candidatus Aminicenantales</taxon>
        <taxon>Candidatus Saccharicenantaceae</taxon>
        <taxon>Candidatus Saccharicenans</taxon>
    </lineage>
</organism>
<name>A0A3E2BM56_9BACT</name>
<dbReference type="EMBL" id="QUAH01000006">
    <property type="protein sequence ID" value="RFT15830.1"/>
    <property type="molecule type" value="Genomic_DNA"/>
</dbReference>
<reference evidence="1 2" key="1">
    <citation type="submission" date="2018-08" db="EMBL/GenBank/DDBJ databases">
        <title>Genome analysis of the thermophilic bacterium of the candidate phylum Aminicenantes from deep subsurface aquifer revealed its physiology and ecological role.</title>
        <authorList>
            <person name="Kadnikov V.V."/>
            <person name="Mardanov A.V."/>
            <person name="Beletsky A.V."/>
            <person name="Karnachuk O.V."/>
            <person name="Ravin N.V."/>
        </authorList>
    </citation>
    <scope>NUCLEOTIDE SEQUENCE [LARGE SCALE GENOMIC DNA]</scope>
    <source>
        <strain evidence="1">BY38</strain>
    </source>
</reference>
<dbReference type="Proteomes" id="UP000257323">
    <property type="component" value="Unassembled WGS sequence"/>
</dbReference>
<comment type="caution">
    <text evidence="1">The sequence shown here is derived from an EMBL/GenBank/DDBJ whole genome shotgun (WGS) entry which is preliminary data.</text>
</comment>
<evidence type="ECO:0000313" key="2">
    <source>
        <dbReference type="Proteomes" id="UP000257323"/>
    </source>
</evidence>
<dbReference type="AlphaFoldDB" id="A0A3E2BM56"/>
<sequence length="63" mass="7073">MLGINKPFTRREIKNENPGREIKFFSFVAVINMSYVAGKGGTRKKGRVESVRWPGKAASLSFL</sequence>
<gene>
    <name evidence="1" type="ORF">OP8BY_2228</name>
</gene>
<protein>
    <submittedName>
        <fullName evidence="1">Uncharacterized protein</fullName>
    </submittedName>
</protein>